<name>A0A932HXH5_UNCTE</name>
<dbReference type="InterPro" id="IPR002321">
    <property type="entry name" value="Cyt_c_II"/>
</dbReference>
<evidence type="ECO:0000256" key="8">
    <source>
        <dbReference type="SAM" id="SignalP"/>
    </source>
</evidence>
<evidence type="ECO:0000313" key="10">
    <source>
        <dbReference type="Proteomes" id="UP000782312"/>
    </source>
</evidence>
<dbReference type="InterPro" id="IPR012127">
    <property type="entry name" value="Cyt_c_prime"/>
</dbReference>
<feature type="signal peptide" evidence="8">
    <location>
        <begin position="1"/>
        <end position="23"/>
    </location>
</feature>
<evidence type="ECO:0000256" key="2">
    <source>
        <dbReference type="ARBA" id="ARBA00022617"/>
    </source>
</evidence>
<feature type="binding site" description="axial binding residue" evidence="6">
    <location>
        <position position="150"/>
    </location>
    <ligand>
        <name>heme c</name>
        <dbReference type="ChEBI" id="CHEBI:61717"/>
    </ligand>
    <ligandPart>
        <name>Fe</name>
        <dbReference type="ChEBI" id="CHEBI:18248"/>
    </ligandPart>
</feature>
<evidence type="ECO:0000256" key="1">
    <source>
        <dbReference type="ARBA" id="ARBA00022448"/>
    </source>
</evidence>
<feature type="chain" id="PRO_5037970223" evidence="8">
    <location>
        <begin position="24"/>
        <end position="161"/>
    </location>
</feature>
<dbReference type="PIRSF" id="PIRSF000027">
    <property type="entry name" value="Cytc_c_prime"/>
    <property type="match status" value="1"/>
</dbReference>
<comment type="caution">
    <text evidence="9">The sequence shown here is derived from an EMBL/GenBank/DDBJ whole genome shotgun (WGS) entry which is preliminary data.</text>
</comment>
<dbReference type="InterPro" id="IPR015984">
    <property type="entry name" value="Cyt_c_prime_subgr"/>
</dbReference>
<evidence type="ECO:0000256" key="5">
    <source>
        <dbReference type="ARBA" id="ARBA00023004"/>
    </source>
</evidence>
<keyword evidence="1" id="KW-0813">Transport</keyword>
<feature type="binding site" description="covalent" evidence="7">
    <location>
        <position position="146"/>
    </location>
    <ligand>
        <name>heme c</name>
        <dbReference type="ChEBI" id="CHEBI:61717"/>
    </ligand>
</feature>
<evidence type="ECO:0000256" key="7">
    <source>
        <dbReference type="PIRSR" id="PIRSR000027-2"/>
    </source>
</evidence>
<dbReference type="AlphaFoldDB" id="A0A932HXH5"/>
<evidence type="ECO:0000256" key="6">
    <source>
        <dbReference type="PIRSR" id="PIRSR000027-1"/>
    </source>
</evidence>
<dbReference type="GO" id="GO:0005506">
    <property type="term" value="F:iron ion binding"/>
    <property type="evidence" value="ECO:0007669"/>
    <property type="project" value="InterPro"/>
</dbReference>
<accession>A0A932HXH5</accession>
<dbReference type="GO" id="GO:0022900">
    <property type="term" value="P:electron transport chain"/>
    <property type="evidence" value="ECO:0007669"/>
    <property type="project" value="InterPro"/>
</dbReference>
<dbReference type="PROSITE" id="PS51009">
    <property type="entry name" value="CYTCII"/>
    <property type="match status" value="1"/>
</dbReference>
<dbReference type="Pfam" id="PF01322">
    <property type="entry name" value="Cytochrom_C_2"/>
    <property type="match status" value="1"/>
</dbReference>
<keyword evidence="5 6" id="KW-0408">Iron</keyword>
<keyword evidence="8" id="KW-0732">Signal</keyword>
<evidence type="ECO:0000313" key="9">
    <source>
        <dbReference type="EMBL" id="MBI3127514.1"/>
    </source>
</evidence>
<reference evidence="9" key="1">
    <citation type="submission" date="2020-07" db="EMBL/GenBank/DDBJ databases">
        <title>Huge and variable diversity of episymbiotic CPR bacteria and DPANN archaea in groundwater ecosystems.</title>
        <authorList>
            <person name="He C.Y."/>
            <person name="Keren R."/>
            <person name="Whittaker M."/>
            <person name="Farag I.F."/>
            <person name="Doudna J."/>
            <person name="Cate J.H.D."/>
            <person name="Banfield J.F."/>
        </authorList>
    </citation>
    <scope>NUCLEOTIDE SEQUENCE</scope>
    <source>
        <strain evidence="9">NC_groundwater_763_Ag_S-0.2um_68_21</strain>
    </source>
</reference>
<dbReference type="PRINTS" id="PR00608">
    <property type="entry name" value="CYTCHROMECII"/>
</dbReference>
<proteinExistence type="predicted"/>
<protein>
    <submittedName>
        <fullName evidence="9">Cytochrome c</fullName>
    </submittedName>
</protein>
<sequence>MVGKVRAALLGAAAILVAASLMGGWSALEAAQEQKDSKAVAGRKKLMQGNAKAMKALNGALKAGEYPKVVMLASEIGENALGIGEAFEKKDLAGKTTALPKIWEEKAKFDRIASKMLNDSREVVEAARTKDKQKTEAAVKAMGSNCAACHKEFRQPPKKKS</sequence>
<dbReference type="EMBL" id="JACPUR010000017">
    <property type="protein sequence ID" value="MBI3127514.1"/>
    <property type="molecule type" value="Genomic_DNA"/>
</dbReference>
<dbReference type="GO" id="GO:0020037">
    <property type="term" value="F:heme binding"/>
    <property type="evidence" value="ECO:0007669"/>
    <property type="project" value="InterPro"/>
</dbReference>
<gene>
    <name evidence="9" type="ORF">HYZ11_07925</name>
</gene>
<dbReference type="GO" id="GO:0042597">
    <property type="term" value="C:periplasmic space"/>
    <property type="evidence" value="ECO:0007669"/>
    <property type="project" value="InterPro"/>
</dbReference>
<dbReference type="Gene3D" id="1.20.120.10">
    <property type="entry name" value="Cytochrome c/b562"/>
    <property type="match status" value="1"/>
</dbReference>
<dbReference type="Proteomes" id="UP000782312">
    <property type="component" value="Unassembled WGS sequence"/>
</dbReference>
<comment type="PTM">
    <text evidence="7">Binds 1 heme group per subunit.</text>
</comment>
<evidence type="ECO:0000256" key="3">
    <source>
        <dbReference type="ARBA" id="ARBA00022723"/>
    </source>
</evidence>
<dbReference type="InterPro" id="IPR010980">
    <property type="entry name" value="Cyt_c/b562"/>
</dbReference>
<keyword evidence="3 6" id="KW-0479">Metal-binding</keyword>
<evidence type="ECO:0000256" key="4">
    <source>
        <dbReference type="ARBA" id="ARBA00022982"/>
    </source>
</evidence>
<keyword evidence="2 7" id="KW-0349">Heme</keyword>
<keyword evidence="4" id="KW-0249">Electron transport</keyword>
<feature type="binding site" description="covalent" evidence="7">
    <location>
        <position position="149"/>
    </location>
    <ligand>
        <name>heme c</name>
        <dbReference type="ChEBI" id="CHEBI:61717"/>
    </ligand>
</feature>
<dbReference type="GO" id="GO:0009055">
    <property type="term" value="F:electron transfer activity"/>
    <property type="evidence" value="ECO:0007669"/>
    <property type="project" value="InterPro"/>
</dbReference>
<dbReference type="SUPFAM" id="SSF47175">
    <property type="entry name" value="Cytochromes"/>
    <property type="match status" value="1"/>
</dbReference>
<organism evidence="9 10">
    <name type="scientific">Tectimicrobiota bacterium</name>
    <dbReference type="NCBI Taxonomy" id="2528274"/>
    <lineage>
        <taxon>Bacteria</taxon>
        <taxon>Pseudomonadati</taxon>
        <taxon>Nitrospinota/Tectimicrobiota group</taxon>
        <taxon>Candidatus Tectimicrobiota</taxon>
    </lineage>
</organism>